<evidence type="ECO:0000313" key="2">
    <source>
        <dbReference type="Proteomes" id="UP000182427"/>
    </source>
</evidence>
<dbReference type="OrthoDB" id="531205at2"/>
<dbReference type="Proteomes" id="UP000182427">
    <property type="component" value="Chromosome I"/>
</dbReference>
<dbReference type="RefSeq" id="WP_083344531.1">
    <property type="nucleotide sequence ID" value="NZ_LT629690.1"/>
</dbReference>
<dbReference type="Pfam" id="PF13671">
    <property type="entry name" value="AAA_33"/>
    <property type="match status" value="1"/>
</dbReference>
<organism evidence="1 2">
    <name type="scientific">Terriglobus roseus</name>
    <dbReference type="NCBI Taxonomy" id="392734"/>
    <lineage>
        <taxon>Bacteria</taxon>
        <taxon>Pseudomonadati</taxon>
        <taxon>Acidobacteriota</taxon>
        <taxon>Terriglobia</taxon>
        <taxon>Terriglobales</taxon>
        <taxon>Acidobacteriaceae</taxon>
        <taxon>Terriglobus</taxon>
    </lineage>
</organism>
<keyword evidence="2" id="KW-1185">Reference proteome</keyword>
<keyword evidence="1" id="KW-0418">Kinase</keyword>
<keyword evidence="1" id="KW-0808">Transferase</keyword>
<dbReference type="SUPFAM" id="SSF52540">
    <property type="entry name" value="P-loop containing nucleoside triphosphate hydrolases"/>
    <property type="match status" value="1"/>
</dbReference>
<dbReference type="AlphaFoldDB" id="A0A1G7IG33"/>
<name>A0A1G7IG33_9BACT</name>
<protein>
    <submittedName>
        <fullName evidence="1">Predicted kinase</fullName>
    </submittedName>
</protein>
<proteinExistence type="predicted"/>
<dbReference type="InterPro" id="IPR027417">
    <property type="entry name" value="P-loop_NTPase"/>
</dbReference>
<sequence length="165" mass="18659">MHPGTLHFISGRLAAGKTTLARKLATEHNAVFFCEDLWLSQLSDGITSFQDYLKWSARCRIVMAPLIVDTLKAGASVVLDFAGNRITDRAWVLNLSQEAKAPHLLHFLDVDEEECLRRLQTRNEQKPEGLYFASTTEEEFRIICGYFQPPKAEEGLNIVSIRPQP</sequence>
<dbReference type="GO" id="GO:0016301">
    <property type="term" value="F:kinase activity"/>
    <property type="evidence" value="ECO:0007669"/>
    <property type="project" value="UniProtKB-KW"/>
</dbReference>
<dbReference type="Gene3D" id="3.40.50.300">
    <property type="entry name" value="P-loop containing nucleotide triphosphate hydrolases"/>
    <property type="match status" value="1"/>
</dbReference>
<reference evidence="1 2" key="1">
    <citation type="submission" date="2016-10" db="EMBL/GenBank/DDBJ databases">
        <authorList>
            <person name="de Groot N.N."/>
        </authorList>
    </citation>
    <scope>NUCLEOTIDE SEQUENCE [LARGE SCALE GENOMIC DNA]</scope>
    <source>
        <strain evidence="1 2">GAS232</strain>
    </source>
</reference>
<dbReference type="EMBL" id="LT629690">
    <property type="protein sequence ID" value="SDF11662.1"/>
    <property type="molecule type" value="Genomic_DNA"/>
</dbReference>
<evidence type="ECO:0000313" key="1">
    <source>
        <dbReference type="EMBL" id="SDF11662.1"/>
    </source>
</evidence>
<accession>A0A1G7IG33</accession>
<gene>
    <name evidence="1" type="ORF">SAMN05444167_1437</name>
</gene>